<sequence length="113" mass="12116">MHCAPPSPTQYTQASPLASASADSHTRAAQQSAYVDNWFTGSWPASICPGTRSDAAVKLSPSLPRPGPSISRRSTTETLQAVLVLVFIASACAPAAYTWCLHPRRRASIYLRT</sequence>
<dbReference type="Proteomes" id="UP000054270">
    <property type="component" value="Unassembled WGS sequence"/>
</dbReference>
<organism evidence="3 4">
    <name type="scientific">Hypholoma sublateritium (strain FD-334 SS-4)</name>
    <dbReference type="NCBI Taxonomy" id="945553"/>
    <lineage>
        <taxon>Eukaryota</taxon>
        <taxon>Fungi</taxon>
        <taxon>Dikarya</taxon>
        <taxon>Basidiomycota</taxon>
        <taxon>Agaricomycotina</taxon>
        <taxon>Agaricomycetes</taxon>
        <taxon>Agaricomycetidae</taxon>
        <taxon>Agaricales</taxon>
        <taxon>Agaricineae</taxon>
        <taxon>Strophariaceae</taxon>
        <taxon>Hypholoma</taxon>
    </lineage>
</organism>
<accession>A0A0D2NL39</accession>
<dbReference type="AlphaFoldDB" id="A0A0D2NL39"/>
<keyword evidence="2" id="KW-0812">Transmembrane</keyword>
<keyword evidence="4" id="KW-1185">Reference proteome</keyword>
<dbReference type="EMBL" id="KN817606">
    <property type="protein sequence ID" value="KJA17311.1"/>
    <property type="molecule type" value="Genomic_DNA"/>
</dbReference>
<feature type="transmembrane region" description="Helical" evidence="2">
    <location>
        <begin position="81"/>
        <end position="102"/>
    </location>
</feature>
<evidence type="ECO:0000313" key="3">
    <source>
        <dbReference type="EMBL" id="KJA17311.1"/>
    </source>
</evidence>
<evidence type="ECO:0000256" key="2">
    <source>
        <dbReference type="SAM" id="Phobius"/>
    </source>
</evidence>
<gene>
    <name evidence="3" type="ORF">HYPSUDRAFT_46640</name>
</gene>
<evidence type="ECO:0000256" key="1">
    <source>
        <dbReference type="SAM" id="MobiDB-lite"/>
    </source>
</evidence>
<name>A0A0D2NL39_HYPSF</name>
<reference evidence="4" key="1">
    <citation type="submission" date="2014-04" db="EMBL/GenBank/DDBJ databases">
        <title>Evolutionary Origins and Diversification of the Mycorrhizal Mutualists.</title>
        <authorList>
            <consortium name="DOE Joint Genome Institute"/>
            <consortium name="Mycorrhizal Genomics Consortium"/>
            <person name="Kohler A."/>
            <person name="Kuo A."/>
            <person name="Nagy L.G."/>
            <person name="Floudas D."/>
            <person name="Copeland A."/>
            <person name="Barry K.W."/>
            <person name="Cichocki N."/>
            <person name="Veneault-Fourrey C."/>
            <person name="LaButti K."/>
            <person name="Lindquist E.A."/>
            <person name="Lipzen A."/>
            <person name="Lundell T."/>
            <person name="Morin E."/>
            <person name="Murat C."/>
            <person name="Riley R."/>
            <person name="Ohm R."/>
            <person name="Sun H."/>
            <person name="Tunlid A."/>
            <person name="Henrissat B."/>
            <person name="Grigoriev I.V."/>
            <person name="Hibbett D.S."/>
            <person name="Martin F."/>
        </authorList>
    </citation>
    <scope>NUCLEOTIDE SEQUENCE [LARGE SCALE GENOMIC DNA]</scope>
    <source>
        <strain evidence="4">FD-334 SS-4</strain>
    </source>
</reference>
<keyword evidence="2" id="KW-1133">Transmembrane helix</keyword>
<keyword evidence="2" id="KW-0472">Membrane</keyword>
<proteinExistence type="predicted"/>
<feature type="compositionally biased region" description="Polar residues" evidence="1">
    <location>
        <begin position="9"/>
        <end position="24"/>
    </location>
</feature>
<feature type="region of interest" description="Disordered" evidence="1">
    <location>
        <begin position="1"/>
        <end position="24"/>
    </location>
</feature>
<evidence type="ECO:0000313" key="4">
    <source>
        <dbReference type="Proteomes" id="UP000054270"/>
    </source>
</evidence>
<protein>
    <submittedName>
        <fullName evidence="3">Uncharacterized protein</fullName>
    </submittedName>
</protein>